<accession>A0ABT5EMB3</accession>
<dbReference type="Gene3D" id="2.10.70.100">
    <property type="match status" value="1"/>
</dbReference>
<feature type="domain" description="PAS" evidence="7">
    <location>
        <begin position="311"/>
        <end position="341"/>
    </location>
</feature>
<dbReference type="SUPFAM" id="SSF55781">
    <property type="entry name" value="GAF domain-like"/>
    <property type="match status" value="1"/>
</dbReference>
<dbReference type="PANTHER" id="PTHR43304:SF1">
    <property type="entry name" value="PAC DOMAIN-CONTAINING PROTEIN"/>
    <property type="match status" value="1"/>
</dbReference>
<comment type="caution">
    <text evidence="9">The sequence shown here is derived from an EMBL/GenBank/DDBJ whole genome shotgun (WGS) entry which is preliminary data.</text>
</comment>
<dbReference type="SMART" id="SM00086">
    <property type="entry name" value="PAC"/>
    <property type="match status" value="4"/>
</dbReference>
<dbReference type="InterPro" id="IPR035965">
    <property type="entry name" value="PAS-like_dom_sf"/>
</dbReference>
<sequence>MAGADTSIVASSEDTFSTLAARLLSSSVEPRDAHRIAVDFVASALGTHVTLFYGVSEDGRTLAVSAHHGAPEALLARLASLPLESASLIARVARTRKAAEVDAAAKDAPFDARVAAEIGCGQRALAAPLIAGERLLGLLVCFTPTAESGRDRTLPMLSAFASLIGATLGSARPADENALRRSQERLARAQRIAHIGSWEWEIGTNEVFWSDECFRLFGLPPSAEKKTYEDFLSFVHPDDRAEVDEVVRGALSGDASSYSTDHRILAVGDRERIMHVDCDVIRDDAGRALRMWGTVQDVTEQRRAEKALQKSEALFRQVLETLPVGVWVSDEHGNVILMNPAGQTIWNETRFVGPERFDEFKAWWVETGNEVKADEWALSRAVKKGETALNELIEIQAFDGSRKIVLNSAAPVRDPKGRIIGGFVINQDVTAQRRAEMALQKSEALFRKVLETLPVGVWVSDEHGNLVLINPAGQRIWGGVRFVGPEEFDEYKGWWVDTGKEVKSDEWALSRAVKKGETALNELVEIQTFDGIRKFVLNSAAPVRDPNGRFLGAFAINDDVTEQRRLEAERERLVHALSTERRWLRTVIDRSPIGIVLCKLDKEPEFLMNHKAEELMGEAMPTDVLGLLRQRLHLPDGSPVPDQDLSLNRALRGEVVTGRELLVRTPHEPDVPVLNNASPIRNEEGEIVGAVVTYEDITPLKELERLRQEWTSVVAHDLRQPVTTIMTLAGALARSGADATARSRGERIVGSAARLSRMIGDLLDGSRIETHRLELLRAPTDIPALLGRVIEASDNRERVTISIHGEIPALFVDAQRIEQVAENLLSNAVKYGFPGTPIELLAERRGDEVVVAVRNQGPGIPPEDMRTLFERFQRGRAKGSMIKGLGLGLYIVRGLVEAHGGRVEAHSVPGEITMFSLSLPIDTSVEGIHEDTSKPSASTT</sequence>
<comment type="catalytic activity">
    <reaction evidence="1">
        <text>ATP + protein L-histidine = ADP + protein N-phospho-L-histidine.</text>
        <dbReference type="EC" id="2.7.13.3"/>
    </reaction>
</comment>
<dbReference type="InterPro" id="IPR013656">
    <property type="entry name" value="PAS_4"/>
</dbReference>
<dbReference type="Pfam" id="PF08448">
    <property type="entry name" value="PAS_4"/>
    <property type="match status" value="2"/>
</dbReference>
<dbReference type="EMBL" id="JAQNDO010000001">
    <property type="protein sequence ID" value="MDC0742985.1"/>
    <property type="molecule type" value="Genomic_DNA"/>
</dbReference>
<dbReference type="PROSITE" id="PS50113">
    <property type="entry name" value="PAC"/>
    <property type="match status" value="4"/>
</dbReference>
<evidence type="ECO:0000256" key="4">
    <source>
        <dbReference type="ARBA" id="ARBA00022679"/>
    </source>
</evidence>
<protein>
    <recommendedName>
        <fullName evidence="2">histidine kinase</fullName>
        <ecNumber evidence="2">2.7.13.3</ecNumber>
    </recommendedName>
</protein>
<evidence type="ECO:0000256" key="1">
    <source>
        <dbReference type="ARBA" id="ARBA00000085"/>
    </source>
</evidence>
<evidence type="ECO:0000313" key="10">
    <source>
        <dbReference type="Proteomes" id="UP001221411"/>
    </source>
</evidence>
<feature type="domain" description="PAC" evidence="8">
    <location>
        <begin position="389"/>
        <end position="441"/>
    </location>
</feature>
<evidence type="ECO:0000313" key="9">
    <source>
        <dbReference type="EMBL" id="MDC0742985.1"/>
    </source>
</evidence>
<organism evidence="9 10">
    <name type="scientific">Polyangium mundeleinium</name>
    <dbReference type="NCBI Taxonomy" id="2995306"/>
    <lineage>
        <taxon>Bacteria</taxon>
        <taxon>Pseudomonadati</taxon>
        <taxon>Myxococcota</taxon>
        <taxon>Polyangia</taxon>
        <taxon>Polyangiales</taxon>
        <taxon>Polyangiaceae</taxon>
        <taxon>Polyangium</taxon>
    </lineage>
</organism>
<dbReference type="Pfam" id="PF13492">
    <property type="entry name" value="GAF_3"/>
    <property type="match status" value="1"/>
</dbReference>
<dbReference type="EC" id="2.7.13.3" evidence="2"/>
<evidence type="ECO:0000256" key="3">
    <source>
        <dbReference type="ARBA" id="ARBA00022553"/>
    </source>
</evidence>
<dbReference type="InterPro" id="IPR003594">
    <property type="entry name" value="HATPase_dom"/>
</dbReference>
<feature type="domain" description="PAC" evidence="8">
    <location>
        <begin position="520"/>
        <end position="572"/>
    </location>
</feature>
<dbReference type="InterPro" id="IPR003661">
    <property type="entry name" value="HisK_dim/P_dom"/>
</dbReference>
<dbReference type="SUPFAM" id="SSF47384">
    <property type="entry name" value="Homodimeric domain of signal transducing histidine kinase"/>
    <property type="match status" value="1"/>
</dbReference>
<dbReference type="CDD" id="cd00075">
    <property type="entry name" value="HATPase"/>
    <property type="match status" value="1"/>
</dbReference>
<proteinExistence type="predicted"/>
<dbReference type="InterPro" id="IPR003018">
    <property type="entry name" value="GAF"/>
</dbReference>
<evidence type="ECO:0000256" key="2">
    <source>
        <dbReference type="ARBA" id="ARBA00012438"/>
    </source>
</evidence>
<gene>
    <name evidence="9" type="ORF">POL67_16670</name>
</gene>
<evidence type="ECO:0000259" key="6">
    <source>
        <dbReference type="PROSITE" id="PS50109"/>
    </source>
</evidence>
<dbReference type="Gene3D" id="3.30.450.40">
    <property type="match status" value="1"/>
</dbReference>
<dbReference type="InterPro" id="IPR036097">
    <property type="entry name" value="HisK_dim/P_sf"/>
</dbReference>
<name>A0ABT5EMB3_9BACT</name>
<dbReference type="CDD" id="cd00130">
    <property type="entry name" value="PAS"/>
    <property type="match status" value="1"/>
</dbReference>
<dbReference type="SMART" id="SM00387">
    <property type="entry name" value="HATPase_c"/>
    <property type="match status" value="1"/>
</dbReference>
<dbReference type="Pfam" id="PF08447">
    <property type="entry name" value="PAS_3"/>
    <property type="match status" value="1"/>
</dbReference>
<dbReference type="Gene3D" id="3.30.450.20">
    <property type="entry name" value="PAS domain"/>
    <property type="match status" value="4"/>
</dbReference>
<evidence type="ECO:0000259" key="8">
    <source>
        <dbReference type="PROSITE" id="PS50113"/>
    </source>
</evidence>
<keyword evidence="4" id="KW-0808">Transferase</keyword>
<dbReference type="Pfam" id="PF13426">
    <property type="entry name" value="PAS_9"/>
    <property type="match status" value="1"/>
</dbReference>
<dbReference type="SMART" id="SM00388">
    <property type="entry name" value="HisKA"/>
    <property type="match status" value="1"/>
</dbReference>
<feature type="domain" description="PAC" evidence="8">
    <location>
        <begin position="258"/>
        <end position="310"/>
    </location>
</feature>
<dbReference type="InterPro" id="IPR000014">
    <property type="entry name" value="PAS"/>
</dbReference>
<dbReference type="InterPro" id="IPR052162">
    <property type="entry name" value="Sensor_kinase/Photoreceptor"/>
</dbReference>
<dbReference type="RefSeq" id="WP_271918351.1">
    <property type="nucleotide sequence ID" value="NZ_JAQNDO010000001.1"/>
</dbReference>
<reference evidence="9 10" key="1">
    <citation type="submission" date="2022-11" db="EMBL/GenBank/DDBJ databases">
        <title>Minimal conservation of predation-associated metabolite biosynthetic gene clusters underscores biosynthetic potential of Myxococcota including descriptions for ten novel species: Archangium lansinium sp. nov., Myxococcus landrumus sp. nov., Nannocystis bai.</title>
        <authorList>
            <person name="Ahearne A."/>
            <person name="Stevens C."/>
            <person name="Dowd S."/>
        </authorList>
    </citation>
    <scope>NUCLEOTIDE SEQUENCE [LARGE SCALE GENOMIC DNA]</scope>
    <source>
        <strain evidence="9 10">RJM3</strain>
    </source>
</reference>
<feature type="domain" description="PAC" evidence="8">
    <location>
        <begin position="657"/>
        <end position="709"/>
    </location>
</feature>
<dbReference type="InterPro" id="IPR001610">
    <property type="entry name" value="PAC"/>
</dbReference>
<evidence type="ECO:0000256" key="5">
    <source>
        <dbReference type="ARBA" id="ARBA00022777"/>
    </source>
</evidence>
<dbReference type="Gene3D" id="3.30.565.10">
    <property type="entry name" value="Histidine kinase-like ATPase, C-terminal domain"/>
    <property type="match status" value="1"/>
</dbReference>
<dbReference type="InterPro" id="IPR005467">
    <property type="entry name" value="His_kinase_dom"/>
</dbReference>
<dbReference type="SUPFAM" id="SSF55874">
    <property type="entry name" value="ATPase domain of HSP90 chaperone/DNA topoisomerase II/histidine kinase"/>
    <property type="match status" value="1"/>
</dbReference>
<dbReference type="InterPro" id="IPR036890">
    <property type="entry name" value="HATPase_C_sf"/>
</dbReference>
<dbReference type="Pfam" id="PF00512">
    <property type="entry name" value="HisKA"/>
    <property type="match status" value="1"/>
</dbReference>
<dbReference type="InterPro" id="IPR013655">
    <property type="entry name" value="PAS_fold_3"/>
</dbReference>
<feature type="domain" description="Histidine kinase" evidence="6">
    <location>
        <begin position="713"/>
        <end position="923"/>
    </location>
</feature>
<dbReference type="CDD" id="cd00082">
    <property type="entry name" value="HisKA"/>
    <property type="match status" value="1"/>
</dbReference>
<dbReference type="NCBIfam" id="TIGR00229">
    <property type="entry name" value="sensory_box"/>
    <property type="match status" value="4"/>
</dbReference>
<keyword evidence="5" id="KW-0418">Kinase</keyword>
<dbReference type="PROSITE" id="PS50109">
    <property type="entry name" value="HIS_KIN"/>
    <property type="match status" value="1"/>
</dbReference>
<dbReference type="Proteomes" id="UP001221411">
    <property type="component" value="Unassembled WGS sequence"/>
</dbReference>
<dbReference type="PRINTS" id="PR00344">
    <property type="entry name" value="BCTRLSENSOR"/>
</dbReference>
<evidence type="ECO:0000259" key="7">
    <source>
        <dbReference type="PROSITE" id="PS50112"/>
    </source>
</evidence>
<dbReference type="SUPFAM" id="SSF55785">
    <property type="entry name" value="PYP-like sensor domain (PAS domain)"/>
    <property type="match status" value="4"/>
</dbReference>
<dbReference type="PROSITE" id="PS50112">
    <property type="entry name" value="PAS"/>
    <property type="match status" value="3"/>
</dbReference>
<dbReference type="PANTHER" id="PTHR43304">
    <property type="entry name" value="PHYTOCHROME-LIKE PROTEIN CPH1"/>
    <property type="match status" value="1"/>
</dbReference>
<dbReference type="InterPro" id="IPR004358">
    <property type="entry name" value="Sig_transdc_His_kin-like_C"/>
</dbReference>
<dbReference type="InterPro" id="IPR000700">
    <property type="entry name" value="PAS-assoc_C"/>
</dbReference>
<dbReference type="SMART" id="SM00091">
    <property type="entry name" value="PAS"/>
    <property type="match status" value="4"/>
</dbReference>
<feature type="domain" description="PAS" evidence="7">
    <location>
        <begin position="442"/>
        <end position="478"/>
    </location>
</feature>
<dbReference type="Pfam" id="PF02518">
    <property type="entry name" value="HATPase_c"/>
    <property type="match status" value="1"/>
</dbReference>
<dbReference type="Gene3D" id="1.10.287.130">
    <property type="match status" value="1"/>
</dbReference>
<keyword evidence="3" id="KW-0597">Phosphoprotein</keyword>
<feature type="domain" description="PAS" evidence="7">
    <location>
        <begin position="207"/>
        <end position="254"/>
    </location>
</feature>
<keyword evidence="10" id="KW-1185">Reference proteome</keyword>
<dbReference type="InterPro" id="IPR029016">
    <property type="entry name" value="GAF-like_dom_sf"/>
</dbReference>